<dbReference type="InterPro" id="IPR011701">
    <property type="entry name" value="MFS"/>
</dbReference>
<evidence type="ECO:0000256" key="4">
    <source>
        <dbReference type="ARBA" id="ARBA00022989"/>
    </source>
</evidence>
<dbReference type="PROSITE" id="PS50850">
    <property type="entry name" value="MFS"/>
    <property type="match status" value="1"/>
</dbReference>
<feature type="transmembrane region" description="Helical" evidence="6">
    <location>
        <begin position="21"/>
        <end position="40"/>
    </location>
</feature>
<dbReference type="Pfam" id="PF07690">
    <property type="entry name" value="MFS_1"/>
    <property type="match status" value="1"/>
</dbReference>
<reference evidence="8 9" key="1">
    <citation type="submission" date="2024-09" db="EMBL/GenBank/DDBJ databases">
        <authorList>
            <person name="Sun Q."/>
            <person name="Mori K."/>
        </authorList>
    </citation>
    <scope>NUCLEOTIDE SEQUENCE [LARGE SCALE GENOMIC DNA]</scope>
    <source>
        <strain evidence="8 9">CCM 4839</strain>
    </source>
</reference>
<dbReference type="Proteomes" id="UP001589818">
    <property type="component" value="Unassembled WGS sequence"/>
</dbReference>
<evidence type="ECO:0000313" key="9">
    <source>
        <dbReference type="Proteomes" id="UP001589818"/>
    </source>
</evidence>
<dbReference type="InterPro" id="IPR020846">
    <property type="entry name" value="MFS_dom"/>
</dbReference>
<proteinExistence type="predicted"/>
<evidence type="ECO:0000256" key="1">
    <source>
        <dbReference type="ARBA" id="ARBA00004651"/>
    </source>
</evidence>
<sequence length="426" mass="47614">MSFFRHILSVFYRKHLSDQRRGLLTSIVEGIPAVMMANFLGSAPILTAYIVYLGGGSAEVGLALAIPALANMVQLIAAYYIQRFNNRRLLLTVFSVIHRIVWVATGLIPFLVPEGSRVAVFIGMFLFSFIMGATGGIFFTSLIADMVPAQVRGRYFGIRNTIHWAVASISLLVGGQILQQFEQQTAFIILYVISVLCVVWNGIELWRYPNPPFERSSESSSAGLFMKPLKDPSYMKATLFIALFILVQNIAVPLFSFVMLEILRISIWWVTFITTVQMIVMMFSYYYWGVMNARFATRTLLLWTLPIIGVSCVLWAGIEVLPVILVLLIVHAALGFGMGGYNLLVFNFMIGDTPKADRPMYVAIFSALTGLTGFVGPLLGGRLYKQIENSPYWLQSYGISFMTGIVLLMLALTIGPVVMRDGRKRR</sequence>
<keyword evidence="5 6" id="KW-0472">Membrane</keyword>
<dbReference type="EMBL" id="JBHLVF010000047">
    <property type="protein sequence ID" value="MFC0396085.1"/>
    <property type="molecule type" value="Genomic_DNA"/>
</dbReference>
<dbReference type="PANTHER" id="PTHR23526:SF2">
    <property type="entry name" value="MAJOR FACILITATOR SUPERFAMILY (MFS) PROFILE DOMAIN-CONTAINING PROTEIN"/>
    <property type="match status" value="1"/>
</dbReference>
<feature type="transmembrane region" description="Helical" evidence="6">
    <location>
        <begin position="118"/>
        <end position="144"/>
    </location>
</feature>
<feature type="transmembrane region" description="Helical" evidence="6">
    <location>
        <begin position="360"/>
        <end position="379"/>
    </location>
</feature>
<feature type="transmembrane region" description="Helical" evidence="6">
    <location>
        <begin position="156"/>
        <end position="178"/>
    </location>
</feature>
<evidence type="ECO:0000313" key="8">
    <source>
        <dbReference type="EMBL" id="MFC0396085.1"/>
    </source>
</evidence>
<feature type="domain" description="Major facilitator superfamily (MFS) profile" evidence="7">
    <location>
        <begin position="233"/>
        <end position="426"/>
    </location>
</feature>
<keyword evidence="2" id="KW-0813">Transport</keyword>
<dbReference type="InterPro" id="IPR036259">
    <property type="entry name" value="MFS_trans_sf"/>
</dbReference>
<dbReference type="RefSeq" id="WP_204817212.1">
    <property type="nucleotide sequence ID" value="NZ_JANHOF010000002.1"/>
</dbReference>
<feature type="transmembrane region" description="Helical" evidence="6">
    <location>
        <begin position="89"/>
        <end position="112"/>
    </location>
</feature>
<feature type="transmembrane region" description="Helical" evidence="6">
    <location>
        <begin position="300"/>
        <end position="318"/>
    </location>
</feature>
<evidence type="ECO:0000256" key="3">
    <source>
        <dbReference type="ARBA" id="ARBA00022692"/>
    </source>
</evidence>
<feature type="transmembrane region" description="Helical" evidence="6">
    <location>
        <begin position="184"/>
        <end position="203"/>
    </location>
</feature>
<protein>
    <submittedName>
        <fullName evidence="8">MFS transporter</fullName>
    </submittedName>
</protein>
<dbReference type="Gene3D" id="1.20.1250.20">
    <property type="entry name" value="MFS general substrate transporter like domains"/>
    <property type="match status" value="1"/>
</dbReference>
<dbReference type="InterPro" id="IPR052528">
    <property type="entry name" value="Sugar_transport-like"/>
</dbReference>
<dbReference type="SUPFAM" id="SSF103473">
    <property type="entry name" value="MFS general substrate transporter"/>
    <property type="match status" value="1"/>
</dbReference>
<feature type="transmembrane region" description="Helical" evidence="6">
    <location>
        <begin position="324"/>
        <end position="348"/>
    </location>
</feature>
<organism evidence="8 9">
    <name type="scientific">Paenibacillus mendelii</name>
    <dbReference type="NCBI Taxonomy" id="206163"/>
    <lineage>
        <taxon>Bacteria</taxon>
        <taxon>Bacillati</taxon>
        <taxon>Bacillota</taxon>
        <taxon>Bacilli</taxon>
        <taxon>Bacillales</taxon>
        <taxon>Paenibacillaceae</taxon>
        <taxon>Paenibacillus</taxon>
    </lineage>
</organism>
<evidence type="ECO:0000256" key="5">
    <source>
        <dbReference type="ARBA" id="ARBA00023136"/>
    </source>
</evidence>
<evidence type="ECO:0000256" key="6">
    <source>
        <dbReference type="SAM" id="Phobius"/>
    </source>
</evidence>
<keyword evidence="4 6" id="KW-1133">Transmembrane helix</keyword>
<feature type="transmembrane region" description="Helical" evidence="6">
    <location>
        <begin position="399"/>
        <end position="419"/>
    </location>
</feature>
<comment type="subcellular location">
    <subcellularLocation>
        <location evidence="1">Cell membrane</location>
        <topology evidence="1">Multi-pass membrane protein</topology>
    </subcellularLocation>
</comment>
<accession>A0ABV6JMQ2</accession>
<gene>
    <name evidence="8" type="ORF">ACFFJ8_32515</name>
</gene>
<name>A0ABV6JMQ2_9BACL</name>
<evidence type="ECO:0000259" key="7">
    <source>
        <dbReference type="PROSITE" id="PS50850"/>
    </source>
</evidence>
<evidence type="ECO:0000256" key="2">
    <source>
        <dbReference type="ARBA" id="ARBA00022448"/>
    </source>
</evidence>
<comment type="caution">
    <text evidence="8">The sequence shown here is derived from an EMBL/GenBank/DDBJ whole genome shotgun (WGS) entry which is preliminary data.</text>
</comment>
<keyword evidence="3 6" id="KW-0812">Transmembrane</keyword>
<feature type="transmembrane region" description="Helical" evidence="6">
    <location>
        <begin position="266"/>
        <end position="288"/>
    </location>
</feature>
<keyword evidence="9" id="KW-1185">Reference proteome</keyword>
<feature type="transmembrane region" description="Helical" evidence="6">
    <location>
        <begin position="237"/>
        <end position="260"/>
    </location>
</feature>
<feature type="transmembrane region" description="Helical" evidence="6">
    <location>
        <begin position="60"/>
        <end position="82"/>
    </location>
</feature>
<dbReference type="PANTHER" id="PTHR23526">
    <property type="entry name" value="INTEGRAL MEMBRANE TRANSPORT PROTEIN-RELATED"/>
    <property type="match status" value="1"/>
</dbReference>